<evidence type="ECO:0000256" key="11">
    <source>
        <dbReference type="ARBA" id="ARBA00025736"/>
    </source>
</evidence>
<evidence type="ECO:0000256" key="3">
    <source>
        <dbReference type="ARBA" id="ARBA00022553"/>
    </source>
</evidence>
<evidence type="ECO:0000256" key="5">
    <source>
        <dbReference type="ARBA" id="ARBA00022989"/>
    </source>
</evidence>
<dbReference type="PROSITE" id="PS50262">
    <property type="entry name" value="G_PROTEIN_RECEP_F1_2"/>
    <property type="match status" value="1"/>
</dbReference>
<evidence type="ECO:0000256" key="1">
    <source>
        <dbReference type="ARBA" id="ARBA00004651"/>
    </source>
</evidence>
<dbReference type="GO" id="GO:0005886">
    <property type="term" value="C:plasma membrane"/>
    <property type="evidence" value="ECO:0007669"/>
    <property type="project" value="UniProtKB-SubCell"/>
</dbReference>
<evidence type="ECO:0000256" key="8">
    <source>
        <dbReference type="ARBA" id="ARBA00023170"/>
    </source>
</evidence>
<dbReference type="PRINTS" id="PR00237">
    <property type="entry name" value="GPCRRHODOPSN"/>
</dbReference>
<dbReference type="InterPro" id="IPR017452">
    <property type="entry name" value="GPCR_Rhodpsn_7TM"/>
</dbReference>
<keyword evidence="7 14" id="KW-0472">Membrane</keyword>
<dbReference type="Gene3D" id="2.60.40.1930">
    <property type="match status" value="2"/>
</dbReference>
<gene>
    <name evidence="16" type="ORF">GRJ2_002632300</name>
</gene>
<accession>A0ABC9XXM1</accession>
<keyword evidence="10 12" id="KW-0807">Transducer</keyword>
<name>A0ABC9XXM1_GRUJA</name>
<feature type="transmembrane region" description="Helical" evidence="14">
    <location>
        <begin position="35"/>
        <end position="53"/>
    </location>
</feature>
<dbReference type="AlphaFoldDB" id="A0ABC9XXM1"/>
<dbReference type="Proteomes" id="UP001623348">
    <property type="component" value="Unassembled WGS sequence"/>
</dbReference>
<dbReference type="InterPro" id="IPR011625">
    <property type="entry name" value="A2M_N_BRD"/>
</dbReference>
<evidence type="ECO:0000256" key="2">
    <source>
        <dbReference type="ARBA" id="ARBA00022475"/>
    </source>
</evidence>
<feature type="region of interest" description="Disordered" evidence="13">
    <location>
        <begin position="726"/>
        <end position="756"/>
    </location>
</feature>
<dbReference type="GO" id="GO:0004953">
    <property type="term" value="F:icosanoid receptor activity"/>
    <property type="evidence" value="ECO:0007669"/>
    <property type="project" value="UniProtKB-ARBA"/>
</dbReference>
<dbReference type="PANTHER" id="PTHR24225:SF72">
    <property type="entry name" value="G-PROTEIN COUPLED RECEPTORS FAMILY 1 PROFILE DOMAIN-CONTAINING PROTEIN-RELATED"/>
    <property type="match status" value="1"/>
</dbReference>
<evidence type="ECO:0000256" key="12">
    <source>
        <dbReference type="RuleBase" id="RU000688"/>
    </source>
</evidence>
<dbReference type="Pfam" id="PF21145">
    <property type="entry name" value="C4_MG1"/>
    <property type="match status" value="1"/>
</dbReference>
<comment type="similarity">
    <text evidence="12">Belongs to the G-protein coupled receptor 1 family.</text>
</comment>
<keyword evidence="17" id="KW-1185">Reference proteome</keyword>
<evidence type="ECO:0000313" key="16">
    <source>
        <dbReference type="EMBL" id="GAB0201667.1"/>
    </source>
</evidence>
<feature type="transmembrane region" description="Helical" evidence="14">
    <location>
        <begin position="73"/>
        <end position="91"/>
    </location>
</feature>
<keyword evidence="6 12" id="KW-0297">G-protein coupled receptor</keyword>
<dbReference type="Pfam" id="PF00001">
    <property type="entry name" value="7tm_1"/>
    <property type="match status" value="1"/>
</dbReference>
<dbReference type="InterPro" id="IPR000276">
    <property type="entry name" value="GPCR_Rhodpsn"/>
</dbReference>
<evidence type="ECO:0000256" key="9">
    <source>
        <dbReference type="ARBA" id="ARBA00023180"/>
    </source>
</evidence>
<feature type="compositionally biased region" description="Pro residues" evidence="13">
    <location>
        <begin position="745"/>
        <end position="756"/>
    </location>
</feature>
<evidence type="ECO:0000313" key="17">
    <source>
        <dbReference type="Proteomes" id="UP001623348"/>
    </source>
</evidence>
<comment type="caution">
    <text evidence="16">The sequence shown here is derived from an EMBL/GenBank/DDBJ whole genome shotgun (WGS) entry which is preliminary data.</text>
</comment>
<feature type="transmembrane region" description="Helical" evidence="14">
    <location>
        <begin position="196"/>
        <end position="213"/>
    </location>
</feature>
<sequence length="756" mass="78255">MTLLAVAVVVGLPGNAMVVWSCAVARRCSVPVLLIFHLALADVVTLLTGPIYLRALSVGQWNMGLTICRGCHYICAAAMYVSVFLIALLGLHRCLAVSKPATAVVTAGGRAGQLAHGAAAVTWVVALVLAIPSIVFRQVENGHCQRVHSTKAWLVVHNLLETILGWALPLTAVAAGYGLLVRRLRQTRLARRGRTFRLVAAVVVAFAVAWGPYHLASLLEVAVVLRGSGRTLEAAAKAIRPPATALAFLSSAMNPLLYACAGRGLHRGTGGLVLVAPRLVALGTPVGVLVAAVGPVTGTVTAWPGEGDRGAGPCAPPVPFDLGTHNDFSQILNIEVTPEQAKSCGVLEAAVGQTLLLEARSPPLPPRGLRVGLGAPRGVLLVQTDKPLYAPRQTVRFRVFSLDPDLRPNPEPILITITNPLGARVREGQRVPLGMVLSDQMVLPDIALYLDGAPVGGRAQLRVGLRGGPFLRGLDQHGKVTSGEGEFNVTLDAVVSALGVAAHELEGEGLRLRVTVINDDGGEVVQQEVGVGLVATPWTLDLSPTPRFFVPGGPFMLLGRVSEFGGSPAAGVEVKVEVGVTGAAPPPTLLSRAGPDGVITVPINVPAGARDVSLSAVARGRLVAAQGVRGGTVTEVTVPVTPAMAPRLRLVAFYQAGGQLVAASWGVPVGDSCHGQVQVQVGVGQRGAPLRPQTPLSVTVTVAERGTPPPTVALGATDAALLELEPGHRLDPAQVTGTPRHGDPPKPGTPPDPGTP</sequence>
<keyword evidence="9" id="KW-0325">Glycoprotein</keyword>
<dbReference type="EMBL" id="BAAFJT010000032">
    <property type="protein sequence ID" value="GAB0201667.1"/>
    <property type="molecule type" value="Genomic_DNA"/>
</dbReference>
<feature type="transmembrane region" description="Helical" evidence="14">
    <location>
        <begin position="163"/>
        <end position="184"/>
    </location>
</feature>
<keyword evidence="5 14" id="KW-1133">Transmembrane helix</keyword>
<dbReference type="InterPro" id="IPR000826">
    <property type="entry name" value="Formyl_rcpt-rel"/>
</dbReference>
<organism evidence="16 17">
    <name type="scientific">Grus japonensis</name>
    <name type="common">Japanese crane</name>
    <name type="synonym">Red-crowned crane</name>
    <dbReference type="NCBI Taxonomy" id="30415"/>
    <lineage>
        <taxon>Eukaryota</taxon>
        <taxon>Metazoa</taxon>
        <taxon>Chordata</taxon>
        <taxon>Craniata</taxon>
        <taxon>Vertebrata</taxon>
        <taxon>Euteleostomi</taxon>
        <taxon>Archelosauria</taxon>
        <taxon>Archosauria</taxon>
        <taxon>Dinosauria</taxon>
        <taxon>Saurischia</taxon>
        <taxon>Theropoda</taxon>
        <taxon>Coelurosauria</taxon>
        <taxon>Aves</taxon>
        <taxon>Neognathae</taxon>
        <taxon>Neoaves</taxon>
        <taxon>Gruiformes</taxon>
        <taxon>Gruidae</taxon>
        <taxon>Grus</taxon>
    </lineage>
</organism>
<keyword evidence="4 12" id="KW-0812">Transmembrane</keyword>
<evidence type="ECO:0000256" key="7">
    <source>
        <dbReference type="ARBA" id="ARBA00023136"/>
    </source>
</evidence>
<dbReference type="PANTHER" id="PTHR24225">
    <property type="entry name" value="CHEMOTACTIC RECEPTOR"/>
    <property type="match status" value="1"/>
</dbReference>
<evidence type="ECO:0000256" key="10">
    <source>
        <dbReference type="ARBA" id="ARBA00023224"/>
    </source>
</evidence>
<dbReference type="PROSITE" id="PS00237">
    <property type="entry name" value="G_PROTEIN_RECEP_F1_1"/>
    <property type="match status" value="1"/>
</dbReference>
<proteinExistence type="inferred from homology"/>
<keyword evidence="3" id="KW-0597">Phosphoprotein</keyword>
<comment type="similarity">
    <text evidence="11">Belongs to the chemokine-like receptor (CMKLR) family.</text>
</comment>
<dbReference type="InterPro" id="IPR048847">
    <property type="entry name" value="C4_MG1"/>
</dbReference>
<keyword evidence="2" id="KW-1003">Cell membrane</keyword>
<protein>
    <submittedName>
        <fullName evidence="16">Leukotriene B4 receptor 1</fullName>
    </submittedName>
</protein>
<dbReference type="Pfam" id="PF07703">
    <property type="entry name" value="A2M_BRD"/>
    <property type="match status" value="1"/>
</dbReference>
<dbReference type="SMART" id="SM01359">
    <property type="entry name" value="A2M_N_2"/>
    <property type="match status" value="1"/>
</dbReference>
<reference evidence="16 17" key="1">
    <citation type="submission" date="2024-06" db="EMBL/GenBank/DDBJ databases">
        <title>The draft genome of Grus japonensis, version 3.</title>
        <authorList>
            <person name="Nabeshima K."/>
            <person name="Suzuki S."/>
            <person name="Onuma M."/>
        </authorList>
    </citation>
    <scope>NUCLEOTIDE SEQUENCE [LARGE SCALE GENOMIC DNA]</scope>
    <source>
        <strain evidence="16 17">451A</strain>
    </source>
</reference>
<dbReference type="SUPFAM" id="SSF81321">
    <property type="entry name" value="Family A G protein-coupled receptor-like"/>
    <property type="match status" value="1"/>
</dbReference>
<feature type="domain" description="G-protein coupled receptors family 1 profile" evidence="15">
    <location>
        <begin position="14"/>
        <end position="258"/>
    </location>
</feature>
<comment type="subcellular location">
    <subcellularLocation>
        <location evidence="1">Cell membrane</location>
        <topology evidence="1">Multi-pass membrane protein</topology>
    </subcellularLocation>
</comment>
<keyword evidence="8 12" id="KW-0675">Receptor</keyword>
<dbReference type="Gene3D" id="2.60.40.1940">
    <property type="match status" value="1"/>
</dbReference>
<evidence type="ECO:0000256" key="14">
    <source>
        <dbReference type="SAM" id="Phobius"/>
    </source>
</evidence>
<evidence type="ECO:0000256" key="4">
    <source>
        <dbReference type="ARBA" id="ARBA00022692"/>
    </source>
</evidence>
<evidence type="ECO:0000256" key="13">
    <source>
        <dbReference type="SAM" id="MobiDB-lite"/>
    </source>
</evidence>
<evidence type="ECO:0000259" key="15">
    <source>
        <dbReference type="PROSITE" id="PS50262"/>
    </source>
</evidence>
<dbReference type="Gene3D" id="1.20.1070.10">
    <property type="entry name" value="Rhodopsin 7-helix transmembrane proteins"/>
    <property type="match status" value="1"/>
</dbReference>
<evidence type="ECO:0000256" key="6">
    <source>
        <dbReference type="ARBA" id="ARBA00023040"/>
    </source>
</evidence>